<protein>
    <recommendedName>
        <fullName evidence="1">DUF4007 domain-containing protein</fullName>
    </recommendedName>
</protein>
<dbReference type="Pfam" id="PF13182">
    <property type="entry name" value="DUF4007"/>
    <property type="match status" value="1"/>
</dbReference>
<accession>A0A1Y6IQQ1</accession>
<name>A0A1Y6IQQ1_9VIBR</name>
<feature type="domain" description="DUF4007" evidence="1">
    <location>
        <begin position="18"/>
        <end position="309"/>
    </location>
</feature>
<evidence type="ECO:0000313" key="3">
    <source>
        <dbReference type="Proteomes" id="UP000196125"/>
    </source>
</evidence>
<dbReference type="InterPro" id="IPR025248">
    <property type="entry name" value="DUF4007"/>
</dbReference>
<evidence type="ECO:0000259" key="1">
    <source>
        <dbReference type="Pfam" id="PF13182"/>
    </source>
</evidence>
<evidence type="ECO:0000313" key="2">
    <source>
        <dbReference type="EMBL" id="SMR99965.1"/>
    </source>
</evidence>
<organism evidence="2 3">
    <name type="scientific">Vibrio mangrovi</name>
    <dbReference type="NCBI Taxonomy" id="474394"/>
    <lineage>
        <taxon>Bacteria</taxon>
        <taxon>Pseudomonadati</taxon>
        <taxon>Pseudomonadota</taxon>
        <taxon>Gammaproteobacteria</taxon>
        <taxon>Vibrionales</taxon>
        <taxon>Vibrionaceae</taxon>
        <taxon>Vibrio</taxon>
    </lineage>
</organism>
<reference evidence="2 3" key="1">
    <citation type="submission" date="2017-05" db="EMBL/GenBank/DDBJ databases">
        <authorList>
            <person name="Song R."/>
            <person name="Chenine A.L."/>
            <person name="Ruprecht R.M."/>
        </authorList>
    </citation>
    <scope>NUCLEOTIDE SEQUENCE [LARGE SCALE GENOMIC DNA]</scope>
    <source>
        <strain evidence="2 3">CECT 7927</strain>
    </source>
</reference>
<proteinExistence type="predicted"/>
<gene>
    <name evidence="2" type="ORF">VIM7927_01203</name>
</gene>
<dbReference type="Proteomes" id="UP000196125">
    <property type="component" value="Unassembled WGS sequence"/>
</dbReference>
<sequence length="315" mass="35915">MGYISETMIKLNEKDCAFGRHETFQLRFSWLPKGYQEFCKDNSVFESSEATVRLGVGKNMVSSIKYWMKATQLLTEKSELSDLSHYIFDENNGVDPYLEDEATIWLLHWLLCTNPKQATTWFWFFNRYIAADFDTESMQSALDDFIHEEKIKAPSSTTLRNDCSVLTRMYAISDELGKNGLDDVLDSPMALLELISKVGNKRFSAELGERNDLSLGVFGFAVAQCVNSYIEDNDRGTIPMKNLIYSQGDSAAVASVFRMTETDFMTKLEKLQSKFPELFEIRETAGISQIYLGQGVKRIEPMAFLQAHYQGELVV</sequence>
<dbReference type="AlphaFoldDB" id="A0A1Y6IQQ1"/>
<dbReference type="EMBL" id="FXXI01000001">
    <property type="protein sequence ID" value="SMR99965.1"/>
    <property type="molecule type" value="Genomic_DNA"/>
</dbReference>